<evidence type="ECO:0000256" key="17">
    <source>
        <dbReference type="RuleBase" id="RU363123"/>
    </source>
</evidence>
<evidence type="ECO:0000256" key="12">
    <source>
        <dbReference type="ARBA" id="ARBA00023163"/>
    </source>
</evidence>
<feature type="zinc finger region" evidence="16">
    <location>
        <begin position="27"/>
        <end position="63"/>
    </location>
</feature>
<evidence type="ECO:0000256" key="5">
    <source>
        <dbReference type="ARBA" id="ARBA00022632"/>
    </source>
</evidence>
<evidence type="ECO:0000256" key="9">
    <source>
        <dbReference type="ARBA" id="ARBA00023015"/>
    </source>
</evidence>
<gene>
    <name evidence="16 18" type="primary">E6</name>
</gene>
<keyword evidence="7 16" id="KW-0863">Zinc-finger</keyword>
<dbReference type="SUPFAM" id="SSF161229">
    <property type="entry name" value="E6 C-terminal domain-like"/>
    <property type="match status" value="2"/>
</dbReference>
<comment type="similarity">
    <text evidence="1 16 17">Belongs to the papillomaviridae E6 protein family.</text>
</comment>
<dbReference type="GO" id="GO:0006355">
    <property type="term" value="P:regulation of DNA-templated transcription"/>
    <property type="evidence" value="ECO:0007669"/>
    <property type="project" value="UniProtKB-UniRule"/>
</dbReference>
<evidence type="ECO:0000313" key="19">
    <source>
        <dbReference type="Proteomes" id="UP000145352"/>
    </source>
</evidence>
<reference evidence="18 19" key="1">
    <citation type="journal article" date="2012" name="J. Virol.">
        <title>Nine complete genome sequences of cutaneous human papillomavirus genotypes isolated from healthy skin of individuals living in rural he nan province, china.</title>
        <authorList>
            <person name="Li J."/>
            <person name="Cai H."/>
            <person name="Xu Z."/>
            <person name="Wang Q."/>
            <person name="Hang D."/>
            <person name="Shen N."/>
            <person name="Liu M."/>
            <person name="Zhang C."/>
            <person name="Abliz A."/>
            <person name="Ke Y."/>
        </authorList>
    </citation>
    <scope>NUCLEOTIDE SEQUENCE [LARGE SCALE GENOMIC DNA]</scope>
    <source>
        <strain evidence="18">KC6</strain>
    </source>
</reference>
<keyword evidence="15 16" id="KW-1119">Modulation of host cell apoptosis by virus</keyword>
<dbReference type="GO" id="GO:0052150">
    <property type="term" value="P:symbiont-mediated perturbation of host apoptosis"/>
    <property type="evidence" value="ECO:0007669"/>
    <property type="project" value="UniProtKB-KW"/>
</dbReference>
<dbReference type="GO" id="GO:0039648">
    <property type="term" value="P:symbiont-mediated perturbation of host ubiquitin-like protein modification"/>
    <property type="evidence" value="ECO:0007669"/>
    <property type="project" value="UniProtKB-UniRule"/>
</dbReference>
<proteinExistence type="inferred from homology"/>
<evidence type="ECO:0000256" key="11">
    <source>
        <dbReference type="ARBA" id="ARBA00023159"/>
    </source>
</evidence>
<keyword evidence="2 16" id="KW-0244">Early protein</keyword>
<keyword evidence="14 16" id="KW-0899">Viral immunoevasion</keyword>
<evidence type="ECO:0000256" key="7">
    <source>
        <dbReference type="ARBA" id="ARBA00022771"/>
    </source>
</evidence>
<keyword evidence="5 16" id="KW-1090">Inhibition of host innate immune response by virus</keyword>
<keyword evidence="6 16" id="KW-0479">Metal-binding</keyword>
<dbReference type="GO" id="GO:0052170">
    <property type="term" value="P:symbiont-mediated suppression of host innate immune response"/>
    <property type="evidence" value="ECO:0007669"/>
    <property type="project" value="UniProtKB-KW"/>
</dbReference>
<keyword evidence="10 16" id="KW-0238">DNA-binding</keyword>
<organism evidence="18 19">
    <name type="scientific">Human papillomavirus 169</name>
    <dbReference type="NCBI Taxonomy" id="1315260"/>
    <lineage>
        <taxon>Viruses</taxon>
        <taxon>Monodnaviria</taxon>
        <taxon>Shotokuvirae</taxon>
        <taxon>Cossaviricota</taxon>
        <taxon>Papovaviricetes</taxon>
        <taxon>Zurhausenvirales</taxon>
        <taxon>Papillomaviridae</taxon>
        <taxon>Firstpapillomavirinae</taxon>
        <taxon>Gammapapillomavirus</taxon>
        <taxon>Gammapapillomavirus 11</taxon>
    </lineage>
</organism>
<name>K4MNE1_9PAPI</name>
<dbReference type="GO" id="GO:0030430">
    <property type="term" value="C:host cell cytoplasm"/>
    <property type="evidence" value="ECO:0007669"/>
    <property type="project" value="UniProtKB-SubCell"/>
</dbReference>
<sequence>MDNLFPTNLEDYCSTFQISFFQLKLKCVFCKCYLTLSDLAAFHEKVLSLVWKSQICYACCRKCLYVSAKYEVEQFFQCACEVEKLTLLLGQPLSEISIRCYFCYCLLDLATKHDLIARKKQACLVRERWRAPCRDCLKRELWL</sequence>
<evidence type="ECO:0000256" key="8">
    <source>
        <dbReference type="ARBA" id="ARBA00022833"/>
    </source>
</evidence>
<keyword evidence="13 16" id="KW-1035">Host cytoplasm</keyword>
<keyword evidence="4 16" id="KW-0945">Host-virus interaction</keyword>
<keyword evidence="9 16" id="KW-0805">Transcription regulation</keyword>
<keyword evidence="3 16" id="KW-1048">Host nucleus</keyword>
<dbReference type="GO" id="GO:0003677">
    <property type="term" value="F:DNA binding"/>
    <property type="evidence" value="ECO:0007669"/>
    <property type="project" value="UniProtKB-UniRule"/>
</dbReference>
<dbReference type="GO" id="GO:0042025">
    <property type="term" value="C:host cell nucleus"/>
    <property type="evidence" value="ECO:0007669"/>
    <property type="project" value="UniProtKB-SubCell"/>
</dbReference>
<feature type="zinc finger region" evidence="16">
    <location>
        <begin position="100"/>
        <end position="136"/>
    </location>
</feature>
<comment type="subunit">
    <text evidence="16">Forms homodimers. Interacts with ubiquitin-protein ligase UBE3A/E6-AP; this interaction stimulates UBE3A ubiquitin activity. Interacts with host BAK1.</text>
</comment>
<dbReference type="EMBL" id="JX413105">
    <property type="protein sequence ID" value="AFV27096.1"/>
    <property type="molecule type" value="Genomic_DNA"/>
</dbReference>
<evidence type="ECO:0000256" key="1">
    <source>
        <dbReference type="ARBA" id="ARBA00006346"/>
    </source>
</evidence>
<dbReference type="Gene3D" id="3.30.240.40">
    <property type="entry name" value="E6 early regulatory protein"/>
    <property type="match status" value="2"/>
</dbReference>
<dbReference type="GO" id="GO:0039502">
    <property type="term" value="P:symbiont-mediated suppression of host type I interferon-mediated signaling pathway"/>
    <property type="evidence" value="ECO:0007669"/>
    <property type="project" value="UniProtKB-UniRule"/>
</dbReference>
<keyword evidence="11 16" id="KW-0010">Activator</keyword>
<keyword evidence="12 16" id="KW-0804">Transcription</keyword>
<dbReference type="GO" id="GO:0006351">
    <property type="term" value="P:DNA-templated transcription"/>
    <property type="evidence" value="ECO:0007669"/>
    <property type="project" value="UniProtKB-UniRule"/>
</dbReference>
<dbReference type="Pfam" id="PF00518">
    <property type="entry name" value="E6"/>
    <property type="match status" value="1"/>
</dbReference>
<dbReference type="GO" id="GO:0008270">
    <property type="term" value="F:zinc ion binding"/>
    <property type="evidence" value="ECO:0007669"/>
    <property type="project" value="UniProtKB-KW"/>
</dbReference>
<dbReference type="InterPro" id="IPR038575">
    <property type="entry name" value="E6_sf"/>
</dbReference>
<comment type="function">
    <text evidence="16">Plays a major role in the induction and maintenance of cellular transformation. E6 associates with host UBE3A/E6-AP ubiquitin-protein ligase and modulates its activity. Protects host keratinocytes from apoptosis by mediating the degradation of host BAK1. May also inhibit host immune response.</text>
</comment>
<evidence type="ECO:0000256" key="2">
    <source>
        <dbReference type="ARBA" id="ARBA00022518"/>
    </source>
</evidence>
<evidence type="ECO:0000313" key="18">
    <source>
        <dbReference type="EMBL" id="AFV27096.1"/>
    </source>
</evidence>
<comment type="caution">
    <text evidence="16">Lacks conserved residue(s) required for the propagation of feature annotation.</text>
</comment>
<evidence type="ECO:0000256" key="14">
    <source>
        <dbReference type="ARBA" id="ARBA00023280"/>
    </source>
</evidence>
<dbReference type="HAMAP" id="MF_04006">
    <property type="entry name" value="HPV_E6"/>
    <property type="match status" value="1"/>
</dbReference>
<comment type="subcellular location">
    <subcellularLocation>
        <location evidence="16 17">Host cytoplasm</location>
    </subcellularLocation>
    <subcellularLocation>
        <location evidence="16 17">Host nucleus</location>
    </subcellularLocation>
</comment>
<evidence type="ECO:0000256" key="3">
    <source>
        <dbReference type="ARBA" id="ARBA00022562"/>
    </source>
</evidence>
<evidence type="ECO:0000256" key="4">
    <source>
        <dbReference type="ARBA" id="ARBA00022581"/>
    </source>
</evidence>
<keyword evidence="8 16" id="KW-0862">Zinc</keyword>
<evidence type="ECO:0000256" key="13">
    <source>
        <dbReference type="ARBA" id="ARBA00023200"/>
    </source>
</evidence>
<protein>
    <recommendedName>
        <fullName evidence="16 17">Protein E6</fullName>
    </recommendedName>
</protein>
<accession>K4MNE1</accession>
<dbReference type="InterPro" id="IPR001334">
    <property type="entry name" value="E6"/>
</dbReference>
<evidence type="ECO:0000256" key="16">
    <source>
        <dbReference type="HAMAP-Rule" id="MF_04006"/>
    </source>
</evidence>
<evidence type="ECO:0000256" key="10">
    <source>
        <dbReference type="ARBA" id="ARBA00023125"/>
    </source>
</evidence>
<dbReference type="Proteomes" id="UP000145352">
    <property type="component" value="Segment"/>
</dbReference>
<evidence type="ECO:0000256" key="15">
    <source>
        <dbReference type="ARBA" id="ARBA00023323"/>
    </source>
</evidence>
<evidence type="ECO:0000256" key="6">
    <source>
        <dbReference type="ARBA" id="ARBA00022723"/>
    </source>
</evidence>